<dbReference type="Proteomes" id="UP000827092">
    <property type="component" value="Unassembled WGS sequence"/>
</dbReference>
<evidence type="ECO:0000256" key="1">
    <source>
        <dbReference type="SAM" id="MobiDB-lite"/>
    </source>
</evidence>
<organism evidence="2 3">
    <name type="scientific">Oedothorax gibbosus</name>
    <dbReference type="NCBI Taxonomy" id="931172"/>
    <lineage>
        <taxon>Eukaryota</taxon>
        <taxon>Metazoa</taxon>
        <taxon>Ecdysozoa</taxon>
        <taxon>Arthropoda</taxon>
        <taxon>Chelicerata</taxon>
        <taxon>Arachnida</taxon>
        <taxon>Araneae</taxon>
        <taxon>Araneomorphae</taxon>
        <taxon>Entelegynae</taxon>
        <taxon>Araneoidea</taxon>
        <taxon>Linyphiidae</taxon>
        <taxon>Erigoninae</taxon>
        <taxon>Oedothorax</taxon>
    </lineage>
</organism>
<dbReference type="AlphaFoldDB" id="A0AAV6VLR7"/>
<keyword evidence="3" id="KW-1185">Reference proteome</keyword>
<reference evidence="2 3" key="1">
    <citation type="journal article" date="2022" name="Nat. Ecol. Evol.">
        <title>A masculinizing supergene underlies an exaggerated male reproductive morph in a spider.</title>
        <authorList>
            <person name="Hendrickx F."/>
            <person name="De Corte Z."/>
            <person name="Sonet G."/>
            <person name="Van Belleghem S.M."/>
            <person name="Kostlbacher S."/>
            <person name="Vangestel C."/>
        </authorList>
    </citation>
    <scope>NUCLEOTIDE SEQUENCE [LARGE SCALE GENOMIC DNA]</scope>
    <source>
        <strain evidence="2">W744_W776</strain>
    </source>
</reference>
<protein>
    <submittedName>
        <fullName evidence="2">Uncharacterized protein</fullName>
    </submittedName>
</protein>
<accession>A0AAV6VLR7</accession>
<name>A0AAV6VLR7_9ARAC</name>
<feature type="region of interest" description="Disordered" evidence="1">
    <location>
        <begin position="205"/>
        <end position="224"/>
    </location>
</feature>
<evidence type="ECO:0000313" key="3">
    <source>
        <dbReference type="Proteomes" id="UP000827092"/>
    </source>
</evidence>
<proteinExistence type="predicted"/>
<sequence length="224" mass="24572">MSSPPSVTGSVGTESSEVFSPAIDHDMFPRSGVAAPPLSNVNRVALPQRCLPGKPTSAFRKPVSPGPRSFFADGHVPSPREICTYMIHCKTALNLNIDIVQDQLEILDTLGPNETASKKFCLSELGNAKSNIICYRSRLNHYRACPIPGCKLKHSWNTDFQVSMEPAVQSPIPPPLALLSRSPTHRHAILPTVLKLSATKNENPYQKEPARLFPNLLPPLRPPR</sequence>
<dbReference type="EMBL" id="JAFNEN010000067">
    <property type="protein sequence ID" value="KAG8196621.1"/>
    <property type="molecule type" value="Genomic_DNA"/>
</dbReference>
<comment type="caution">
    <text evidence="2">The sequence shown here is derived from an EMBL/GenBank/DDBJ whole genome shotgun (WGS) entry which is preliminary data.</text>
</comment>
<gene>
    <name evidence="2" type="ORF">JTE90_014178</name>
</gene>
<evidence type="ECO:0000313" key="2">
    <source>
        <dbReference type="EMBL" id="KAG8196621.1"/>
    </source>
</evidence>